<dbReference type="PROSITE" id="PS50158">
    <property type="entry name" value="ZF_CCHC"/>
    <property type="match status" value="1"/>
</dbReference>
<sequence>MKGLDKRQKKNDGRGLSTETNAEEILEDLGALGLPAKKVHQLRARGGHKLPLFVAAIPSTPKWRPADICNLTSLSYCRVTIRPYKHTEPQMCFKCNRFGHSSAHCYAAPRCWRCAGPHHGKDCRKSLDTPATCCNCGGDHPAMSRKCPVWQTEKAKRAPAPTALDNDPLPRPPQPPKPIPTLGKQNAWGSRALTLIPS</sequence>
<name>A0A8K0JXP1_LADFU</name>
<keyword evidence="1" id="KW-0862">Zinc</keyword>
<proteinExistence type="predicted"/>
<dbReference type="EMBL" id="KZ308200">
    <property type="protein sequence ID" value="KAG8224537.1"/>
    <property type="molecule type" value="Genomic_DNA"/>
</dbReference>
<reference evidence="4" key="2">
    <citation type="submission" date="2017-10" db="EMBL/GenBank/DDBJ databases">
        <title>Ladona fulva Genome sequencing and assembly.</title>
        <authorList>
            <person name="Murali S."/>
            <person name="Richards S."/>
            <person name="Bandaranaike D."/>
            <person name="Bellair M."/>
            <person name="Blankenburg K."/>
            <person name="Chao H."/>
            <person name="Dinh H."/>
            <person name="Doddapaneni H."/>
            <person name="Dugan-Rocha S."/>
            <person name="Elkadiri S."/>
            <person name="Gnanaolivu R."/>
            <person name="Hernandez B."/>
            <person name="Skinner E."/>
            <person name="Javaid M."/>
            <person name="Lee S."/>
            <person name="Li M."/>
            <person name="Ming W."/>
            <person name="Munidasa M."/>
            <person name="Muniz J."/>
            <person name="Nguyen L."/>
            <person name="Hughes D."/>
            <person name="Osuji N."/>
            <person name="Pu L.-L."/>
            <person name="Puazo M."/>
            <person name="Qu C."/>
            <person name="Quiroz J."/>
            <person name="Raj R."/>
            <person name="Weissenberger G."/>
            <person name="Xin Y."/>
            <person name="Zou X."/>
            <person name="Han Y."/>
            <person name="Worley K."/>
            <person name="Muzny D."/>
            <person name="Gibbs R."/>
        </authorList>
    </citation>
    <scope>NUCLEOTIDE SEQUENCE</scope>
    <source>
        <strain evidence="4">Sampled in the wild</strain>
    </source>
</reference>
<dbReference type="Proteomes" id="UP000792457">
    <property type="component" value="Unassembled WGS sequence"/>
</dbReference>
<reference evidence="4" key="1">
    <citation type="submission" date="2013-04" db="EMBL/GenBank/DDBJ databases">
        <authorList>
            <person name="Qu J."/>
            <person name="Murali S.C."/>
            <person name="Bandaranaike D."/>
            <person name="Bellair M."/>
            <person name="Blankenburg K."/>
            <person name="Chao H."/>
            <person name="Dinh H."/>
            <person name="Doddapaneni H."/>
            <person name="Downs B."/>
            <person name="Dugan-Rocha S."/>
            <person name="Elkadiri S."/>
            <person name="Gnanaolivu R.D."/>
            <person name="Hernandez B."/>
            <person name="Javaid M."/>
            <person name="Jayaseelan J.C."/>
            <person name="Lee S."/>
            <person name="Li M."/>
            <person name="Ming W."/>
            <person name="Munidasa M."/>
            <person name="Muniz J."/>
            <person name="Nguyen L."/>
            <person name="Ongeri F."/>
            <person name="Osuji N."/>
            <person name="Pu L.-L."/>
            <person name="Puazo M."/>
            <person name="Qu C."/>
            <person name="Quiroz J."/>
            <person name="Raj R."/>
            <person name="Weissenberger G."/>
            <person name="Xin Y."/>
            <person name="Zou X."/>
            <person name="Han Y."/>
            <person name="Richards S."/>
            <person name="Worley K."/>
            <person name="Muzny D."/>
            <person name="Gibbs R."/>
        </authorList>
    </citation>
    <scope>NUCLEOTIDE SEQUENCE</scope>
    <source>
        <strain evidence="4">Sampled in the wild</strain>
    </source>
</reference>
<evidence type="ECO:0000313" key="5">
    <source>
        <dbReference type="Proteomes" id="UP000792457"/>
    </source>
</evidence>
<gene>
    <name evidence="4" type="ORF">J437_LFUL002141</name>
</gene>
<feature type="region of interest" description="Disordered" evidence="2">
    <location>
        <begin position="157"/>
        <end position="190"/>
    </location>
</feature>
<dbReference type="InterPro" id="IPR001878">
    <property type="entry name" value="Znf_CCHC"/>
</dbReference>
<protein>
    <recommendedName>
        <fullName evidence="3">CCHC-type domain-containing protein</fullName>
    </recommendedName>
</protein>
<evidence type="ECO:0000256" key="1">
    <source>
        <dbReference type="PROSITE-ProRule" id="PRU00047"/>
    </source>
</evidence>
<dbReference type="OrthoDB" id="6379801at2759"/>
<organism evidence="4 5">
    <name type="scientific">Ladona fulva</name>
    <name type="common">Scarce chaser dragonfly</name>
    <name type="synonym">Libellula fulva</name>
    <dbReference type="NCBI Taxonomy" id="123851"/>
    <lineage>
        <taxon>Eukaryota</taxon>
        <taxon>Metazoa</taxon>
        <taxon>Ecdysozoa</taxon>
        <taxon>Arthropoda</taxon>
        <taxon>Hexapoda</taxon>
        <taxon>Insecta</taxon>
        <taxon>Pterygota</taxon>
        <taxon>Palaeoptera</taxon>
        <taxon>Odonata</taxon>
        <taxon>Epiprocta</taxon>
        <taxon>Anisoptera</taxon>
        <taxon>Libelluloidea</taxon>
        <taxon>Libellulidae</taxon>
        <taxon>Ladona</taxon>
    </lineage>
</organism>
<keyword evidence="1" id="KW-0863">Zinc-finger</keyword>
<comment type="caution">
    <text evidence="4">The sequence shown here is derived from an EMBL/GenBank/DDBJ whole genome shotgun (WGS) entry which is preliminary data.</text>
</comment>
<dbReference type="AlphaFoldDB" id="A0A8K0JXP1"/>
<evidence type="ECO:0000256" key="2">
    <source>
        <dbReference type="SAM" id="MobiDB-lite"/>
    </source>
</evidence>
<evidence type="ECO:0000313" key="4">
    <source>
        <dbReference type="EMBL" id="KAG8224537.1"/>
    </source>
</evidence>
<dbReference type="GO" id="GO:0003676">
    <property type="term" value="F:nucleic acid binding"/>
    <property type="evidence" value="ECO:0007669"/>
    <property type="project" value="InterPro"/>
</dbReference>
<evidence type="ECO:0000259" key="3">
    <source>
        <dbReference type="PROSITE" id="PS50158"/>
    </source>
</evidence>
<keyword evidence="1" id="KW-0479">Metal-binding</keyword>
<feature type="domain" description="CCHC-type" evidence="3">
    <location>
        <begin position="92"/>
        <end position="105"/>
    </location>
</feature>
<accession>A0A8K0JXP1</accession>
<keyword evidence="5" id="KW-1185">Reference proteome</keyword>
<feature type="compositionally biased region" description="Pro residues" evidence="2">
    <location>
        <begin position="169"/>
        <end position="179"/>
    </location>
</feature>
<dbReference type="GO" id="GO:0008270">
    <property type="term" value="F:zinc ion binding"/>
    <property type="evidence" value="ECO:0007669"/>
    <property type="project" value="UniProtKB-KW"/>
</dbReference>